<comment type="caution">
    <text evidence="8">The sequence shown here is derived from an EMBL/GenBank/DDBJ whole genome shotgun (WGS) entry which is preliminary data.</text>
</comment>
<dbReference type="Proteomes" id="UP000734854">
    <property type="component" value="Unassembled WGS sequence"/>
</dbReference>
<dbReference type="EC" id="3.2.2.n1" evidence="2 7"/>
<evidence type="ECO:0000256" key="2">
    <source>
        <dbReference type="ARBA" id="ARBA00012205"/>
    </source>
</evidence>
<dbReference type="GO" id="GO:0016799">
    <property type="term" value="F:hydrolase activity, hydrolyzing N-glycosyl compounds"/>
    <property type="evidence" value="ECO:0007669"/>
    <property type="project" value="TreeGrafter"/>
</dbReference>
<dbReference type="NCBIfam" id="TIGR00730">
    <property type="entry name" value="Rossman fold protein, TIGR00730 family"/>
    <property type="match status" value="1"/>
</dbReference>
<evidence type="ECO:0000256" key="5">
    <source>
        <dbReference type="ARBA" id="ARBA00047718"/>
    </source>
</evidence>
<evidence type="ECO:0000256" key="3">
    <source>
        <dbReference type="ARBA" id="ARBA00022712"/>
    </source>
</evidence>
<dbReference type="InterPro" id="IPR031100">
    <property type="entry name" value="LOG_fam"/>
</dbReference>
<dbReference type="FunFam" id="3.40.50.450:FF:000005">
    <property type="entry name" value="CASP-like protein"/>
    <property type="match status" value="1"/>
</dbReference>
<keyword evidence="4 7" id="KW-0378">Hydrolase</keyword>
<dbReference type="Gene3D" id="3.40.50.450">
    <property type="match status" value="1"/>
</dbReference>
<evidence type="ECO:0000256" key="1">
    <source>
        <dbReference type="ARBA" id="ARBA00006763"/>
    </source>
</evidence>
<keyword evidence="3 7" id="KW-0203">Cytokinin biosynthesis</keyword>
<dbReference type="SUPFAM" id="SSF102405">
    <property type="entry name" value="MCP/YpsA-like"/>
    <property type="match status" value="1"/>
</dbReference>
<name>A0A8J5GPS9_ZINOF</name>
<organism evidence="8 9">
    <name type="scientific">Zingiber officinale</name>
    <name type="common">Ginger</name>
    <name type="synonym">Amomum zingiber</name>
    <dbReference type="NCBI Taxonomy" id="94328"/>
    <lineage>
        <taxon>Eukaryota</taxon>
        <taxon>Viridiplantae</taxon>
        <taxon>Streptophyta</taxon>
        <taxon>Embryophyta</taxon>
        <taxon>Tracheophyta</taxon>
        <taxon>Spermatophyta</taxon>
        <taxon>Magnoliopsida</taxon>
        <taxon>Liliopsida</taxon>
        <taxon>Zingiberales</taxon>
        <taxon>Zingiberaceae</taxon>
        <taxon>Zingiber</taxon>
    </lineage>
</organism>
<comment type="function">
    <text evidence="7">Cytokinin-activating enzyme working in the direct activation pathway. Phosphoribohydrolase that converts inactive cytokinin nucleotides to the biologically active free-base forms.</text>
</comment>
<protein>
    <recommendedName>
        <fullName evidence="2 7">Cytokinin riboside 5'-monophosphate phosphoribohydrolase</fullName>
        <ecNumber evidence="2 7">3.2.2.n1</ecNumber>
    </recommendedName>
</protein>
<gene>
    <name evidence="8" type="ORF">ZIOFF_029603</name>
</gene>
<dbReference type="EMBL" id="JACMSC010000008">
    <property type="protein sequence ID" value="KAG6511535.1"/>
    <property type="molecule type" value="Genomic_DNA"/>
</dbReference>
<keyword evidence="9" id="KW-1185">Reference proteome</keyword>
<dbReference type="Pfam" id="PF03641">
    <property type="entry name" value="Lysine_decarbox"/>
    <property type="match status" value="1"/>
</dbReference>
<dbReference type="GO" id="GO:0005634">
    <property type="term" value="C:nucleus"/>
    <property type="evidence" value="ECO:0007669"/>
    <property type="project" value="TreeGrafter"/>
</dbReference>
<dbReference type="GO" id="GO:0009691">
    <property type="term" value="P:cytokinin biosynthetic process"/>
    <property type="evidence" value="ECO:0007669"/>
    <property type="project" value="UniProtKB-UniRule"/>
</dbReference>
<dbReference type="AlphaFoldDB" id="A0A8J5GPS9"/>
<reference evidence="8 9" key="1">
    <citation type="submission" date="2020-08" db="EMBL/GenBank/DDBJ databases">
        <title>Plant Genome Project.</title>
        <authorList>
            <person name="Zhang R.-G."/>
        </authorList>
    </citation>
    <scope>NUCLEOTIDE SEQUENCE [LARGE SCALE GENOMIC DNA]</scope>
    <source>
        <tissue evidence="8">Rhizome</tissue>
    </source>
</reference>
<dbReference type="InterPro" id="IPR005269">
    <property type="entry name" value="LOG"/>
</dbReference>
<accession>A0A8J5GPS9</accession>
<comment type="catalytic activity">
    <reaction evidence="6 7">
        <text>9-ribosyl-trans-zeatin 5'-phosphate + H2O = trans-zeatin + D-ribose 5-phosphate</text>
        <dbReference type="Rhea" id="RHEA:48564"/>
        <dbReference type="ChEBI" id="CHEBI:15377"/>
        <dbReference type="ChEBI" id="CHEBI:16522"/>
        <dbReference type="ChEBI" id="CHEBI:78346"/>
        <dbReference type="ChEBI" id="CHEBI:87947"/>
        <dbReference type="EC" id="3.2.2.n1"/>
    </reaction>
</comment>
<dbReference type="PANTHER" id="PTHR31223">
    <property type="entry name" value="LOG FAMILY PROTEIN YJL055W"/>
    <property type="match status" value="1"/>
</dbReference>
<evidence type="ECO:0000256" key="4">
    <source>
        <dbReference type="ARBA" id="ARBA00022801"/>
    </source>
</evidence>
<dbReference type="GO" id="GO:0005829">
    <property type="term" value="C:cytosol"/>
    <property type="evidence" value="ECO:0007669"/>
    <property type="project" value="TreeGrafter"/>
</dbReference>
<proteinExistence type="inferred from homology"/>
<dbReference type="PANTHER" id="PTHR31223:SF14">
    <property type="entry name" value="CYTOKININ RIBOSIDE 5'-MONOPHOSPHATE PHOSPHORIBOHYDROLASE LOG5"/>
    <property type="match status" value="1"/>
</dbReference>
<evidence type="ECO:0000313" key="8">
    <source>
        <dbReference type="EMBL" id="KAG6511535.1"/>
    </source>
</evidence>
<sequence>MSFARLLSEYWKNGVVMHQEHQLKMFLIVSKLCGCYICARGQSTAAAMVETAASRFKSVCVFCGSSAGNRDCYRDAALELGRELVTRKVDLVYGGGSVGLMGLVSRTVHSDGGHVVGIIPRSLMAREITGETFGEVRVVANMHQRKAEMARSADAFVALPGGYGTLEELLEVITWAQLGIHTKPVGLLNVDGYFDSFLALVDKAVAEGFIAPHQRRLFVCAADARGLLQELEEYVPVEDAVASRLAAEWKASEI</sequence>
<comment type="catalytic activity">
    <reaction evidence="5 7">
        <text>N(6)-(dimethylallyl)adenosine 5'-phosphate + H2O = N(6)-dimethylallyladenine + D-ribose 5-phosphate</text>
        <dbReference type="Rhea" id="RHEA:48560"/>
        <dbReference type="ChEBI" id="CHEBI:15377"/>
        <dbReference type="ChEBI" id="CHEBI:17660"/>
        <dbReference type="ChEBI" id="CHEBI:57526"/>
        <dbReference type="ChEBI" id="CHEBI:78346"/>
        <dbReference type="EC" id="3.2.2.n1"/>
    </reaction>
</comment>
<evidence type="ECO:0000313" key="9">
    <source>
        <dbReference type="Proteomes" id="UP000734854"/>
    </source>
</evidence>
<evidence type="ECO:0000256" key="7">
    <source>
        <dbReference type="RuleBase" id="RU363015"/>
    </source>
</evidence>
<comment type="similarity">
    <text evidence="1 7">Belongs to the LOG family.</text>
</comment>
<evidence type="ECO:0000256" key="6">
    <source>
        <dbReference type="ARBA" id="ARBA00049153"/>
    </source>
</evidence>